<dbReference type="Proteomes" id="UP001515683">
    <property type="component" value="Unassembled WGS sequence"/>
</dbReference>
<feature type="region of interest" description="Disordered" evidence="1">
    <location>
        <begin position="91"/>
        <end position="113"/>
    </location>
</feature>
<proteinExistence type="predicted"/>
<evidence type="ECO:0000313" key="3">
    <source>
        <dbReference type="Proteomes" id="UP001515683"/>
    </source>
</evidence>
<sequence length="113" mass="10891">MKTLNLAEMEQVSGAGNFADKSSGGRVSDDSRGGRRGGKGGAPQSCNNNVGAGAIIGAIGGALMGPVGMGAVAVGAVTGGLGASLSCNNSPYGGNGGNNRNTGSNNYGAQCRW</sequence>
<keyword evidence="3" id="KW-1185">Reference proteome</keyword>
<accession>A0ABX0RD29</accession>
<reference evidence="2 3" key="1">
    <citation type="journal article" date="2019" name="bioRxiv">
        <title>Bacteria contribute to plant secondary compound degradation in a generalist herbivore system.</title>
        <authorList>
            <person name="Francoeur C.B."/>
            <person name="Khadempour L."/>
            <person name="Moreira-Soto R.D."/>
            <person name="Gotting K."/>
            <person name="Book A.J."/>
            <person name="Pinto-Tomas A.A."/>
            <person name="Keefover-Ring K."/>
            <person name="Currie C.R."/>
        </authorList>
    </citation>
    <scope>NUCLEOTIDE SEQUENCE [LARGE SCALE GENOMIC DNA]</scope>
    <source>
        <strain evidence="2">Acro-835</strain>
    </source>
</reference>
<dbReference type="RefSeq" id="WP_167015465.1">
    <property type="nucleotide sequence ID" value="NZ_VWXF01000005.1"/>
</dbReference>
<gene>
    <name evidence="2" type="ORF">F3J40_13890</name>
</gene>
<name>A0ABX0RD29_9GAMM</name>
<protein>
    <recommendedName>
        <fullName evidence="4">Bacteriocin</fullName>
    </recommendedName>
</protein>
<evidence type="ECO:0008006" key="4">
    <source>
        <dbReference type="Google" id="ProtNLM"/>
    </source>
</evidence>
<feature type="region of interest" description="Disordered" evidence="1">
    <location>
        <begin position="13"/>
        <end position="48"/>
    </location>
</feature>
<evidence type="ECO:0000256" key="1">
    <source>
        <dbReference type="SAM" id="MobiDB-lite"/>
    </source>
</evidence>
<organism evidence="2 3">
    <name type="scientific">Candidatus Pantoea multigeneris</name>
    <dbReference type="NCBI Taxonomy" id="2608357"/>
    <lineage>
        <taxon>Bacteria</taxon>
        <taxon>Pseudomonadati</taxon>
        <taxon>Pseudomonadota</taxon>
        <taxon>Gammaproteobacteria</taxon>
        <taxon>Enterobacterales</taxon>
        <taxon>Erwiniaceae</taxon>
        <taxon>Pantoea</taxon>
    </lineage>
</organism>
<dbReference type="EMBL" id="VWXF01000005">
    <property type="protein sequence ID" value="NIF22684.1"/>
    <property type="molecule type" value="Genomic_DNA"/>
</dbReference>
<evidence type="ECO:0000313" key="2">
    <source>
        <dbReference type="EMBL" id="NIF22684.1"/>
    </source>
</evidence>
<comment type="caution">
    <text evidence="2">The sequence shown here is derived from an EMBL/GenBank/DDBJ whole genome shotgun (WGS) entry which is preliminary data.</text>
</comment>